<reference evidence="3 4" key="1">
    <citation type="journal article" date="2015" name="Microbes Environ.">
        <title>Distribution and evolution of nitrogen fixation genes in the phylum bacteroidetes.</title>
        <authorList>
            <person name="Inoue J."/>
            <person name="Oshima K."/>
            <person name="Suda W."/>
            <person name="Sakamoto M."/>
            <person name="Iino T."/>
            <person name="Noda S."/>
            <person name="Hongoh Y."/>
            <person name="Hattori M."/>
            <person name="Ohkuma M."/>
        </authorList>
    </citation>
    <scope>NUCLEOTIDE SEQUENCE [LARGE SCALE GENOMIC DNA]</scope>
    <source>
        <strain evidence="3">JCM 15548</strain>
    </source>
</reference>
<dbReference type="InterPro" id="IPR026444">
    <property type="entry name" value="Secre_tail"/>
</dbReference>
<dbReference type="NCBIfam" id="TIGR04183">
    <property type="entry name" value="Por_Secre_tail"/>
    <property type="match status" value="1"/>
</dbReference>
<name>A0A0E9M2H8_9BACT</name>
<keyword evidence="4" id="KW-1185">Reference proteome</keyword>
<sequence length="115" mass="13018">MKEPKTYQFLKVIALALFLVVSSAGSVLSAENPEEKDLIVYVDENSAQLVITNHVDSSYIIQLFDLTGKEVMKLLQDRDNPTRRIETSQLHRGIYLVRVIPAEKATSKTVKVMIR</sequence>
<dbReference type="RefSeq" id="WP_062127362.1">
    <property type="nucleotide sequence ID" value="NZ_BAZW01000044.1"/>
</dbReference>
<comment type="caution">
    <text evidence="3">The sequence shown here is derived from an EMBL/GenBank/DDBJ whole genome shotgun (WGS) entry which is preliminary data.</text>
</comment>
<dbReference type="AlphaFoldDB" id="A0A0E9M2H8"/>
<dbReference type="Proteomes" id="UP000032900">
    <property type="component" value="Unassembled WGS sequence"/>
</dbReference>
<feature type="signal peptide" evidence="1">
    <location>
        <begin position="1"/>
        <end position="29"/>
    </location>
</feature>
<evidence type="ECO:0000313" key="4">
    <source>
        <dbReference type="Proteomes" id="UP000032900"/>
    </source>
</evidence>
<dbReference type="OrthoDB" id="1123022at2"/>
<proteinExistence type="predicted"/>
<keyword evidence="1" id="KW-0732">Signal</keyword>
<evidence type="ECO:0000259" key="2">
    <source>
        <dbReference type="Pfam" id="PF18962"/>
    </source>
</evidence>
<gene>
    <name evidence="3" type="ORF">JCM15548_13686</name>
</gene>
<protein>
    <recommendedName>
        <fullName evidence="2">Secretion system C-terminal sorting domain-containing protein</fullName>
    </recommendedName>
</protein>
<organism evidence="3 4">
    <name type="scientific">Geofilum rubicundum JCM 15548</name>
    <dbReference type="NCBI Taxonomy" id="1236989"/>
    <lineage>
        <taxon>Bacteria</taxon>
        <taxon>Pseudomonadati</taxon>
        <taxon>Bacteroidota</taxon>
        <taxon>Bacteroidia</taxon>
        <taxon>Marinilabiliales</taxon>
        <taxon>Marinilabiliaceae</taxon>
        <taxon>Geofilum</taxon>
    </lineage>
</organism>
<dbReference type="EMBL" id="BAZW01000044">
    <property type="protein sequence ID" value="GAO31335.1"/>
    <property type="molecule type" value="Genomic_DNA"/>
</dbReference>
<feature type="chain" id="PRO_5002428584" description="Secretion system C-terminal sorting domain-containing protein" evidence="1">
    <location>
        <begin position="30"/>
        <end position="115"/>
    </location>
</feature>
<dbReference type="Pfam" id="PF18962">
    <property type="entry name" value="Por_Secre_tail"/>
    <property type="match status" value="1"/>
</dbReference>
<evidence type="ECO:0000256" key="1">
    <source>
        <dbReference type="SAM" id="SignalP"/>
    </source>
</evidence>
<evidence type="ECO:0000313" key="3">
    <source>
        <dbReference type="EMBL" id="GAO31335.1"/>
    </source>
</evidence>
<accession>A0A0E9M2H8</accession>
<feature type="domain" description="Secretion system C-terminal sorting" evidence="2">
    <location>
        <begin position="49"/>
        <end position="110"/>
    </location>
</feature>